<dbReference type="AlphaFoldDB" id="A0A917SJR4"/>
<feature type="domain" description="Bacterial bifunctional deaminase-reductase C-terminal" evidence="1">
    <location>
        <begin position="6"/>
        <end position="170"/>
    </location>
</feature>
<dbReference type="InterPro" id="IPR024072">
    <property type="entry name" value="DHFR-like_dom_sf"/>
</dbReference>
<reference evidence="2" key="1">
    <citation type="journal article" date="2014" name="Int. J. Syst. Evol. Microbiol.">
        <title>Complete genome sequence of Corynebacterium casei LMG S-19264T (=DSM 44701T), isolated from a smear-ripened cheese.</title>
        <authorList>
            <consortium name="US DOE Joint Genome Institute (JGI-PGF)"/>
            <person name="Walter F."/>
            <person name="Albersmeier A."/>
            <person name="Kalinowski J."/>
            <person name="Ruckert C."/>
        </authorList>
    </citation>
    <scope>NUCLEOTIDE SEQUENCE</scope>
    <source>
        <strain evidence="2">CGMCC 1.6293</strain>
    </source>
</reference>
<evidence type="ECO:0000313" key="3">
    <source>
        <dbReference type="Proteomes" id="UP000649829"/>
    </source>
</evidence>
<proteinExistence type="predicted"/>
<dbReference type="InterPro" id="IPR050765">
    <property type="entry name" value="Riboflavin_Biosynth_HTPR"/>
</dbReference>
<comment type="caution">
    <text evidence="2">The sequence shown here is derived from an EMBL/GenBank/DDBJ whole genome shotgun (WGS) entry which is preliminary data.</text>
</comment>
<dbReference type="Gene3D" id="3.40.430.10">
    <property type="entry name" value="Dihydrofolate Reductase, subunit A"/>
    <property type="match status" value="1"/>
</dbReference>
<dbReference type="EMBL" id="BMLF01000001">
    <property type="protein sequence ID" value="GGL82149.1"/>
    <property type="molecule type" value="Genomic_DNA"/>
</dbReference>
<evidence type="ECO:0000313" key="2">
    <source>
        <dbReference type="EMBL" id="GGL82149.1"/>
    </source>
</evidence>
<dbReference type="GO" id="GO:0008703">
    <property type="term" value="F:5-amino-6-(5-phosphoribosylamino)uracil reductase activity"/>
    <property type="evidence" value="ECO:0007669"/>
    <property type="project" value="InterPro"/>
</dbReference>
<sequence>MITGHVFIATSLDGFIARSDGDIAWLLERDDPDEDHGYDAFLADIDIILMGRETFEKMRTVMPWPYSRPVVVLSSKMAQTDLPDDLTKKVRIVNKAPEEAMRMLEIEGHRKVYVDGGLLIQSFLRAGLISDMVITSVPVLLGDGRRLFGKVRADISLRLEETKRFPSGLVQSRYRVDA</sequence>
<dbReference type="SUPFAM" id="SSF53597">
    <property type="entry name" value="Dihydrofolate reductase-like"/>
    <property type="match status" value="1"/>
</dbReference>
<gene>
    <name evidence="2" type="ORF">GCM10011534_00220</name>
</gene>
<protein>
    <submittedName>
        <fullName evidence="2">Deaminase reductase</fullName>
    </submittedName>
</protein>
<keyword evidence="3" id="KW-1185">Reference proteome</keyword>
<dbReference type="InterPro" id="IPR002734">
    <property type="entry name" value="RibDG_C"/>
</dbReference>
<evidence type="ECO:0000259" key="1">
    <source>
        <dbReference type="Pfam" id="PF01872"/>
    </source>
</evidence>
<accession>A0A917SJR4</accession>
<dbReference type="PANTHER" id="PTHR38011">
    <property type="entry name" value="DIHYDROFOLATE REDUCTASE FAMILY PROTEIN (AFU_ORTHOLOGUE AFUA_8G06820)"/>
    <property type="match status" value="1"/>
</dbReference>
<dbReference type="PANTHER" id="PTHR38011:SF11">
    <property type="entry name" value="2,5-DIAMINO-6-RIBOSYLAMINO-4(3H)-PYRIMIDINONE 5'-PHOSPHATE REDUCTASE"/>
    <property type="match status" value="1"/>
</dbReference>
<dbReference type="RefSeq" id="WP_028285016.1">
    <property type="nucleotide sequence ID" value="NZ_BMLF01000001.1"/>
</dbReference>
<name>A0A917SJR4_9RHOB</name>
<dbReference type="GO" id="GO:0009231">
    <property type="term" value="P:riboflavin biosynthetic process"/>
    <property type="evidence" value="ECO:0007669"/>
    <property type="project" value="InterPro"/>
</dbReference>
<organism evidence="2 3">
    <name type="scientific">Pseudooceanicola nanhaiensis</name>
    <dbReference type="NCBI Taxonomy" id="375761"/>
    <lineage>
        <taxon>Bacteria</taxon>
        <taxon>Pseudomonadati</taxon>
        <taxon>Pseudomonadota</taxon>
        <taxon>Alphaproteobacteria</taxon>
        <taxon>Rhodobacterales</taxon>
        <taxon>Paracoccaceae</taxon>
        <taxon>Pseudooceanicola</taxon>
    </lineage>
</organism>
<reference evidence="2" key="2">
    <citation type="submission" date="2020-09" db="EMBL/GenBank/DDBJ databases">
        <authorList>
            <person name="Sun Q."/>
            <person name="Zhou Y."/>
        </authorList>
    </citation>
    <scope>NUCLEOTIDE SEQUENCE</scope>
    <source>
        <strain evidence="2">CGMCC 1.6293</strain>
    </source>
</reference>
<dbReference type="Pfam" id="PF01872">
    <property type="entry name" value="RibD_C"/>
    <property type="match status" value="1"/>
</dbReference>
<dbReference type="Proteomes" id="UP000649829">
    <property type="component" value="Unassembled WGS sequence"/>
</dbReference>